<evidence type="ECO:0000256" key="7">
    <source>
        <dbReference type="ARBA" id="ARBA00023136"/>
    </source>
</evidence>
<evidence type="ECO:0000313" key="10">
    <source>
        <dbReference type="EMBL" id="MCV7169950.1"/>
    </source>
</evidence>
<dbReference type="GO" id="GO:0016763">
    <property type="term" value="F:pentosyltransferase activity"/>
    <property type="evidence" value="ECO:0007669"/>
    <property type="project" value="TreeGrafter"/>
</dbReference>
<organism evidence="10 11">
    <name type="scientific">[Mycobacterium] manitobense</name>
    <dbReference type="NCBI Taxonomy" id="190147"/>
    <lineage>
        <taxon>Bacteria</taxon>
        <taxon>Bacillati</taxon>
        <taxon>Actinomycetota</taxon>
        <taxon>Actinomycetes</taxon>
        <taxon>Mycobacteriales</taxon>
        <taxon>Mycobacteriaceae</taxon>
        <taxon>Mycolicibacterium</taxon>
    </lineage>
</organism>
<dbReference type="InterPro" id="IPR038731">
    <property type="entry name" value="RgtA/B/C-like"/>
</dbReference>
<keyword evidence="3" id="KW-0328">Glycosyltransferase</keyword>
<comment type="subcellular location">
    <subcellularLocation>
        <location evidence="1">Cell membrane</location>
        <topology evidence="1">Multi-pass membrane protein</topology>
    </subcellularLocation>
</comment>
<evidence type="ECO:0000256" key="3">
    <source>
        <dbReference type="ARBA" id="ARBA00022676"/>
    </source>
</evidence>
<evidence type="ECO:0000256" key="8">
    <source>
        <dbReference type="SAM" id="Phobius"/>
    </source>
</evidence>
<dbReference type="EMBL" id="JACKSJ010000062">
    <property type="protein sequence ID" value="MCV7169950.1"/>
    <property type="molecule type" value="Genomic_DNA"/>
</dbReference>
<evidence type="ECO:0000256" key="5">
    <source>
        <dbReference type="ARBA" id="ARBA00022692"/>
    </source>
</evidence>
<dbReference type="GO" id="GO:0005886">
    <property type="term" value="C:plasma membrane"/>
    <property type="evidence" value="ECO:0007669"/>
    <property type="project" value="UniProtKB-SubCell"/>
</dbReference>
<evidence type="ECO:0000256" key="4">
    <source>
        <dbReference type="ARBA" id="ARBA00022679"/>
    </source>
</evidence>
<evidence type="ECO:0000259" key="9">
    <source>
        <dbReference type="Pfam" id="PF13231"/>
    </source>
</evidence>
<keyword evidence="11" id="KW-1185">Reference proteome</keyword>
<comment type="caution">
    <text evidence="10">The sequence shown here is derived from an EMBL/GenBank/DDBJ whole genome shotgun (WGS) entry which is preliminary data.</text>
</comment>
<feature type="transmembrane region" description="Helical" evidence="8">
    <location>
        <begin position="188"/>
        <end position="207"/>
    </location>
</feature>
<feature type="transmembrane region" description="Helical" evidence="8">
    <location>
        <begin position="12"/>
        <end position="29"/>
    </location>
</feature>
<dbReference type="AlphaFoldDB" id="A0A9X3BMH2"/>
<keyword evidence="2" id="KW-1003">Cell membrane</keyword>
<dbReference type="Pfam" id="PF13231">
    <property type="entry name" value="PMT_2"/>
    <property type="match status" value="1"/>
</dbReference>
<accession>A0A9X3BMH2</accession>
<gene>
    <name evidence="10" type="ORF">H7I41_08450</name>
</gene>
<dbReference type="PANTHER" id="PTHR33908">
    <property type="entry name" value="MANNOSYLTRANSFERASE YKCB-RELATED"/>
    <property type="match status" value="1"/>
</dbReference>
<feature type="transmembrane region" description="Helical" evidence="8">
    <location>
        <begin position="239"/>
        <end position="258"/>
    </location>
</feature>
<reference evidence="10" key="1">
    <citation type="submission" date="2020-07" db="EMBL/GenBank/DDBJ databases">
        <authorList>
            <person name="Pettersson B.M.F."/>
            <person name="Behra P.R.K."/>
            <person name="Ramesh M."/>
            <person name="Das S."/>
            <person name="Dasgupta S."/>
            <person name="Kirsebom L.A."/>
        </authorList>
    </citation>
    <scope>NUCLEOTIDE SEQUENCE</scope>
    <source>
        <strain evidence="10">DSM 44615</strain>
    </source>
</reference>
<evidence type="ECO:0000256" key="2">
    <source>
        <dbReference type="ARBA" id="ARBA00022475"/>
    </source>
</evidence>
<dbReference type="PANTHER" id="PTHR33908:SF11">
    <property type="entry name" value="MEMBRANE PROTEIN"/>
    <property type="match status" value="1"/>
</dbReference>
<keyword evidence="4" id="KW-0808">Transferase</keyword>
<name>A0A9X3BMH2_9MYCO</name>
<feature type="transmembrane region" description="Helical" evidence="8">
    <location>
        <begin position="163"/>
        <end position="181"/>
    </location>
</feature>
<evidence type="ECO:0000256" key="6">
    <source>
        <dbReference type="ARBA" id="ARBA00022989"/>
    </source>
</evidence>
<evidence type="ECO:0000313" key="11">
    <source>
        <dbReference type="Proteomes" id="UP001140293"/>
    </source>
</evidence>
<feature type="transmembrane region" description="Helical" evidence="8">
    <location>
        <begin position="265"/>
        <end position="281"/>
    </location>
</feature>
<evidence type="ECO:0000256" key="1">
    <source>
        <dbReference type="ARBA" id="ARBA00004651"/>
    </source>
</evidence>
<dbReference type="InterPro" id="IPR050297">
    <property type="entry name" value="LipidA_mod_glycosyltrf_83"/>
</dbReference>
<protein>
    <submittedName>
        <fullName evidence="10">Glycosyltransferase family 39 protein</fullName>
    </submittedName>
</protein>
<feature type="transmembrane region" description="Helical" evidence="8">
    <location>
        <begin position="287"/>
        <end position="305"/>
    </location>
</feature>
<keyword evidence="6 8" id="KW-1133">Transmembrane helix</keyword>
<sequence length="469" mass="49759">MTAFARREVGIVVVIQAIVLTALSGRYGFHRDELYFRAAGQRLDWGYVDQPPLTPLLARLFTFEDSPVGMRIAATLLGAAIVVVAALIAREVGAGTGGQTVAAAATASSLFVLAVTHMLSTATADLLLWLVTVFFVLRLLRTGDPRWWPAVGVAVGVALTNKWLILLLPAALGLSLLAVGPRSLIRTWWLPAGVVVTAVVAAPVLVWQASHGFPLLTVAGGISASDGVENRLMFVPVQLVYLSPVLVPVAVVGFIALWRDRRFRSVALAYPVLCGLTLVAGGKPYYAIPLLVVLVAAGAEPAWQWARRHRAWAATGAVAGAALSVVLALPVLPVQALGPVLAVNAEQGEQVGWRDFTASVAAAHAQAGPSATIVTRNYGQAGAIERYGPEFGLPAPYSGHMSYWDWGPPPDSAVGRVVVVGNRSPVFTGCNVVVTHRAALGNEENGTEIAVCDPVRWSTAWPQLRRFYN</sequence>
<dbReference type="GO" id="GO:0009103">
    <property type="term" value="P:lipopolysaccharide biosynthetic process"/>
    <property type="evidence" value="ECO:0007669"/>
    <property type="project" value="UniProtKB-ARBA"/>
</dbReference>
<proteinExistence type="predicted"/>
<feature type="transmembrane region" description="Helical" evidence="8">
    <location>
        <begin position="312"/>
        <end position="332"/>
    </location>
</feature>
<reference evidence="10" key="2">
    <citation type="journal article" date="2022" name="BMC Genomics">
        <title>Comparative genome analysis of mycobacteria focusing on tRNA and non-coding RNA.</title>
        <authorList>
            <person name="Behra P.R.K."/>
            <person name="Pettersson B.M.F."/>
            <person name="Ramesh M."/>
            <person name="Das S."/>
            <person name="Dasgupta S."/>
            <person name="Kirsebom L.A."/>
        </authorList>
    </citation>
    <scope>NUCLEOTIDE SEQUENCE</scope>
    <source>
        <strain evidence="10">DSM 44615</strain>
    </source>
</reference>
<keyword evidence="5 8" id="KW-0812">Transmembrane</keyword>
<dbReference type="RefSeq" id="WP_264012129.1">
    <property type="nucleotide sequence ID" value="NZ_JACKSJ010000062.1"/>
</dbReference>
<keyword evidence="7 8" id="KW-0472">Membrane</keyword>
<feature type="transmembrane region" description="Helical" evidence="8">
    <location>
        <begin position="68"/>
        <end position="89"/>
    </location>
</feature>
<feature type="domain" description="Glycosyltransferase RgtA/B/C/D-like" evidence="9">
    <location>
        <begin position="49"/>
        <end position="207"/>
    </location>
</feature>
<dbReference type="Proteomes" id="UP001140293">
    <property type="component" value="Unassembled WGS sequence"/>
</dbReference>